<organism evidence="1 2">
    <name type="scientific">Desulfonatronospira thiodismutans ASO3-1</name>
    <dbReference type="NCBI Taxonomy" id="555779"/>
    <lineage>
        <taxon>Bacteria</taxon>
        <taxon>Pseudomonadati</taxon>
        <taxon>Thermodesulfobacteriota</taxon>
        <taxon>Desulfovibrionia</taxon>
        <taxon>Desulfovibrionales</taxon>
        <taxon>Desulfonatronovibrionaceae</taxon>
        <taxon>Desulfonatronospira</taxon>
    </lineage>
</organism>
<protein>
    <submittedName>
        <fullName evidence="1">Uncharacterized protein</fullName>
    </submittedName>
</protein>
<name>D6STX9_9BACT</name>
<reference evidence="1" key="1">
    <citation type="submission" date="2010-05" db="EMBL/GenBank/DDBJ databases">
        <title>The draft genome of Desulfonatronospira thiodismutans ASO3-1.</title>
        <authorList>
            <consortium name="US DOE Joint Genome Institute (JGI-PGF)"/>
            <person name="Lucas S."/>
            <person name="Copeland A."/>
            <person name="Lapidus A."/>
            <person name="Cheng J.-F."/>
            <person name="Bruce D."/>
            <person name="Goodwin L."/>
            <person name="Pitluck S."/>
            <person name="Chertkov O."/>
            <person name="Brettin T."/>
            <person name="Detter J.C."/>
            <person name="Han C."/>
            <person name="Land M.L."/>
            <person name="Hauser L."/>
            <person name="Kyrpides N."/>
            <person name="Mikhailova N."/>
            <person name="Muyzer G."/>
            <person name="Woyke T."/>
        </authorList>
    </citation>
    <scope>NUCLEOTIDE SEQUENCE [LARGE SCALE GENOMIC DNA]</scope>
    <source>
        <strain evidence="1">ASO3-1</strain>
    </source>
</reference>
<dbReference type="Proteomes" id="UP000005496">
    <property type="component" value="Unassembled WGS sequence"/>
</dbReference>
<evidence type="ECO:0000313" key="2">
    <source>
        <dbReference type="Proteomes" id="UP000005496"/>
    </source>
</evidence>
<dbReference type="EMBL" id="ACJN02000003">
    <property type="protein sequence ID" value="EFI34145.1"/>
    <property type="molecule type" value="Genomic_DNA"/>
</dbReference>
<gene>
    <name evidence="1" type="ORF">Dthio_PD1487</name>
</gene>
<evidence type="ECO:0000313" key="1">
    <source>
        <dbReference type="EMBL" id="EFI34145.1"/>
    </source>
</evidence>
<sequence length="151" mass="16952">MYDMPREAGSHWNVRPPGLPCQKIPPPSRPYSLFIIHLFFLPHAPCPMHPLPLPYFLPHAPCPMPHAPCLLPPCPMPSSPMPHALCPLPPMPHALCPNPPIPKSPNSPIPKFLNSPIPEYLLDKNIALRLNSLKQTSRRISWTPRKQCSQP</sequence>
<dbReference type="AlphaFoldDB" id="D6STX9"/>
<accession>D6STX9</accession>
<keyword evidence="2" id="KW-1185">Reference proteome</keyword>
<proteinExistence type="predicted"/>
<comment type="caution">
    <text evidence="1">The sequence shown here is derived from an EMBL/GenBank/DDBJ whole genome shotgun (WGS) entry which is preliminary data.</text>
</comment>